<dbReference type="SUPFAM" id="SSF52058">
    <property type="entry name" value="L domain-like"/>
    <property type="match status" value="1"/>
</dbReference>
<dbReference type="Proteomes" id="UP001530315">
    <property type="component" value="Unassembled WGS sequence"/>
</dbReference>
<dbReference type="EMBL" id="JALLAZ020001565">
    <property type="protein sequence ID" value="KAL3772878.1"/>
    <property type="molecule type" value="Genomic_DNA"/>
</dbReference>
<dbReference type="Gene3D" id="3.80.10.10">
    <property type="entry name" value="Ribonuclease Inhibitor"/>
    <property type="match status" value="2"/>
</dbReference>
<keyword evidence="2" id="KW-1185">Reference proteome</keyword>
<dbReference type="AlphaFoldDB" id="A0ABD3N9V9"/>
<evidence type="ECO:0000313" key="2">
    <source>
        <dbReference type="Proteomes" id="UP001530315"/>
    </source>
</evidence>
<evidence type="ECO:0008006" key="3">
    <source>
        <dbReference type="Google" id="ProtNLM"/>
    </source>
</evidence>
<dbReference type="PANTHER" id="PTHR48006">
    <property type="entry name" value="LEUCINE-RICH REPEAT-CONTAINING PROTEIN DDB_G0281931-RELATED"/>
    <property type="match status" value="1"/>
</dbReference>
<name>A0ABD3N9V9_9STRA</name>
<dbReference type="InterPro" id="IPR051824">
    <property type="entry name" value="LRR_Rcpt-Like_S/T_Kinase"/>
</dbReference>
<dbReference type="InterPro" id="IPR001611">
    <property type="entry name" value="Leu-rich_rpt"/>
</dbReference>
<evidence type="ECO:0000313" key="1">
    <source>
        <dbReference type="EMBL" id="KAL3772878.1"/>
    </source>
</evidence>
<reference evidence="1 2" key="1">
    <citation type="submission" date="2024-10" db="EMBL/GenBank/DDBJ databases">
        <title>Updated reference genomes for cyclostephanoid diatoms.</title>
        <authorList>
            <person name="Roberts W.R."/>
            <person name="Alverson A.J."/>
        </authorList>
    </citation>
    <scope>NUCLEOTIDE SEQUENCE [LARGE SCALE GENOMIC DNA]</scope>
    <source>
        <strain evidence="1 2">AJA276-08</strain>
    </source>
</reference>
<accession>A0ABD3N9V9</accession>
<proteinExistence type="predicted"/>
<organism evidence="1 2">
    <name type="scientific">Stephanodiscus triporus</name>
    <dbReference type="NCBI Taxonomy" id="2934178"/>
    <lineage>
        <taxon>Eukaryota</taxon>
        <taxon>Sar</taxon>
        <taxon>Stramenopiles</taxon>
        <taxon>Ochrophyta</taxon>
        <taxon>Bacillariophyta</taxon>
        <taxon>Coscinodiscophyceae</taxon>
        <taxon>Thalassiosirophycidae</taxon>
        <taxon>Stephanodiscales</taxon>
        <taxon>Stephanodiscaceae</taxon>
        <taxon>Stephanodiscus</taxon>
    </lineage>
</organism>
<comment type="caution">
    <text evidence="1">The sequence shown here is derived from an EMBL/GenBank/DDBJ whole genome shotgun (WGS) entry which is preliminary data.</text>
</comment>
<protein>
    <recommendedName>
        <fullName evidence="3">Leucine-rich repeat-containing N-terminal plant-type domain-containing protein</fullName>
    </recommendedName>
</protein>
<dbReference type="InterPro" id="IPR032675">
    <property type="entry name" value="LRR_dom_sf"/>
</dbReference>
<gene>
    <name evidence="1" type="ORF">ACHAW5_002143</name>
</gene>
<dbReference type="Pfam" id="PF00560">
    <property type="entry name" value="LRR_1"/>
    <property type="match status" value="3"/>
</dbReference>
<sequence length="380" mass="42394">MPIATVKTEEEERKAILLELVERNRNSPTDIIPSNVTGWRFPSGKSDASSQAYDDDEQYQQPVCNWTGVQCDPIDGSIRGLNLGNGFYVGTLLGKYGGDAGVNIATRMIFQRNDEIILNKKRYSESSLAMANTRRADDTSTVQADKISFPSSIGKLRSLRFISLSSNQLWGTIPKSVLQLPYLKIVDVSMNNLEGSFPHFNSEEMLVLDISKNRFHGSLPEKLFGHPEIDSTTAPYLSSIVKFDLSHNSFNGTIPLDGTSGYYDPITMHDDSLQNLKYFDLGFNIFSGTICNNIGNFASLQGLFLEHNLLVGTIPKSIFRESGPLPLTQLYLQQNSLSGTLSESIDRLSDLVELYIDGNKLTGSIPRGKKRREFYRYRGC</sequence>